<dbReference type="SUPFAM" id="SSF49785">
    <property type="entry name" value="Galactose-binding domain-like"/>
    <property type="match status" value="1"/>
</dbReference>
<dbReference type="VEuPathDB" id="FungiDB:BO71DRAFT_403222"/>
<dbReference type="InterPro" id="IPR012341">
    <property type="entry name" value="6hp_glycosidase-like_sf"/>
</dbReference>
<feature type="domain" description="Alpha-L-rhamnosidase six-hairpin glycosidase" evidence="1">
    <location>
        <begin position="386"/>
        <end position="635"/>
    </location>
</feature>
<dbReference type="InterPro" id="IPR035396">
    <property type="entry name" value="Bac_rhamnosid6H"/>
</dbReference>
<dbReference type="OrthoDB" id="6503935at2759"/>
<dbReference type="EMBL" id="KZ826041">
    <property type="protein sequence ID" value="PYH89227.1"/>
    <property type="molecule type" value="Genomic_DNA"/>
</dbReference>
<dbReference type="InterPro" id="IPR008928">
    <property type="entry name" value="6-hairpin_glycosidase_sf"/>
</dbReference>
<reference evidence="2 3" key="1">
    <citation type="submission" date="2018-02" db="EMBL/GenBank/DDBJ databases">
        <title>The genomes of Aspergillus section Nigri reveals drivers in fungal speciation.</title>
        <authorList>
            <consortium name="DOE Joint Genome Institute"/>
            <person name="Vesth T.C."/>
            <person name="Nybo J."/>
            <person name="Theobald S."/>
            <person name="Brandl J."/>
            <person name="Frisvad J.C."/>
            <person name="Nielsen K.F."/>
            <person name="Lyhne E.K."/>
            <person name="Kogle M.E."/>
            <person name="Kuo A."/>
            <person name="Riley R."/>
            <person name="Clum A."/>
            <person name="Nolan M."/>
            <person name="Lipzen A."/>
            <person name="Salamov A."/>
            <person name="Henrissat B."/>
            <person name="Wiebenga A."/>
            <person name="De vries R.P."/>
            <person name="Grigoriev I.V."/>
            <person name="Mortensen U.H."/>
            <person name="Andersen M.R."/>
            <person name="Baker S.E."/>
        </authorList>
    </citation>
    <scope>NUCLEOTIDE SEQUENCE [LARGE SCALE GENOMIC DNA]</scope>
    <source>
        <strain evidence="2 3">CBS 707.79</strain>
    </source>
</reference>
<dbReference type="STRING" id="1448320.A0A319D405"/>
<gene>
    <name evidence="2" type="ORF">BO71DRAFT_403222</name>
</gene>
<dbReference type="Gene3D" id="2.60.120.260">
    <property type="entry name" value="Galactose-binding domain-like"/>
    <property type="match status" value="2"/>
</dbReference>
<dbReference type="SUPFAM" id="SSF48208">
    <property type="entry name" value="Six-hairpin glycosidases"/>
    <property type="match status" value="1"/>
</dbReference>
<dbReference type="Gene3D" id="1.50.10.10">
    <property type="match status" value="1"/>
</dbReference>
<sequence>MTADWTLQAPWVWLPAYHEADNRPARFFLFRQTFTYSSSSSSSSSPNPVPVHVSADSRYRLFVNGHRVSFGPCKSYPGKWYYETVDIRPYLIEGGNVISARVLRYSTLTAGSSSIVSMPLPGFMLFTPVPDLPIRTDPTWRCCEETSAQIVPQAEWNYLLGPPFLSNNERSQEAPALAGWHRPGYDDSAWSAAVWQSPAVKMLPMVSPWTLHPRPIPALPEIPRRFDGVTHTTGCVTADQWRALIRADQPVVVPAGERVRVDLGVDSLTTAFVEVPFRGGAGATVSILYAECYEKDLGVDTSPFPMPRRKADRADSTGRLYGPKDFYTGTAGQSTHTFAPFWFRCFRYMQLEIVTASQALTLDPIALRETAYPLDITTVVRVGPELTPIWDISLRTLHLCRHETFEDCPFYEQNQFAADSRLQMLFGYQLARDDRLARKTLEEFHASRTPAGLIVAQYPRGFPSKQIPQFSLFWVLMVHDHMRYWADRAVVRRYLGTVDGILHHFAARLDARGLVGRFDADSWPFVDWVPAWAVPGQIFQSCMPPAYHATGAATVNSLLYAYTLRQAAALCDFVGRTSTADEYRAHVSRIRAAVNARCRDDSDSVFFYQDGPGVAEYSQHTQVFAILSETVTGEAAQQLLRRTLRTPGLAVCSYAMRFYVFRAAEKAGLYAELFDSLLDPWRAMRALNLTTWAEDDMNARRDCHGWSASPVHEIVTQLFGVSPAEPGFERVRIAPRRALLEEAEGTLFTPRGDLRIGWQKGRALTIEATRDMRAEVILGGVQQQVVLVAGQPVIFEESQTQSQDGNRNTTAAVPEAGKKSWLNWLWWW</sequence>
<evidence type="ECO:0000259" key="1">
    <source>
        <dbReference type="Pfam" id="PF17389"/>
    </source>
</evidence>
<dbReference type="PANTHER" id="PTHR34987">
    <property type="entry name" value="C, PUTATIVE (AFU_ORTHOLOGUE AFUA_3G02880)-RELATED"/>
    <property type="match status" value="1"/>
</dbReference>
<keyword evidence="3" id="KW-1185">Reference proteome</keyword>
<protein>
    <submittedName>
        <fullName evidence="2">Six-hairpin glycosidase</fullName>
    </submittedName>
</protein>
<organism evidence="2 3">
    <name type="scientific">Aspergillus ellipticus CBS 707.79</name>
    <dbReference type="NCBI Taxonomy" id="1448320"/>
    <lineage>
        <taxon>Eukaryota</taxon>
        <taxon>Fungi</taxon>
        <taxon>Dikarya</taxon>
        <taxon>Ascomycota</taxon>
        <taxon>Pezizomycotina</taxon>
        <taxon>Eurotiomycetes</taxon>
        <taxon>Eurotiomycetidae</taxon>
        <taxon>Eurotiales</taxon>
        <taxon>Aspergillaceae</taxon>
        <taxon>Aspergillus</taxon>
        <taxon>Aspergillus subgen. Circumdati</taxon>
    </lineage>
</organism>
<evidence type="ECO:0000313" key="2">
    <source>
        <dbReference type="EMBL" id="PYH89227.1"/>
    </source>
</evidence>
<keyword evidence="2" id="KW-0378">Hydrolase</keyword>
<dbReference type="GO" id="GO:0005975">
    <property type="term" value="P:carbohydrate metabolic process"/>
    <property type="evidence" value="ECO:0007669"/>
    <property type="project" value="InterPro"/>
</dbReference>
<name>A0A319D405_9EURO</name>
<dbReference type="Gene3D" id="2.60.420.10">
    <property type="entry name" value="Maltose phosphorylase, domain 3"/>
    <property type="match status" value="1"/>
</dbReference>
<evidence type="ECO:0000313" key="3">
    <source>
        <dbReference type="Proteomes" id="UP000247810"/>
    </source>
</evidence>
<keyword evidence="2" id="KW-0326">Glycosidase</keyword>
<dbReference type="Pfam" id="PF17389">
    <property type="entry name" value="Bac_rhamnosid6H"/>
    <property type="match status" value="1"/>
</dbReference>
<dbReference type="InterPro" id="IPR008979">
    <property type="entry name" value="Galactose-bd-like_sf"/>
</dbReference>
<accession>A0A319D405</accession>
<dbReference type="Proteomes" id="UP000247810">
    <property type="component" value="Unassembled WGS sequence"/>
</dbReference>
<proteinExistence type="predicted"/>
<dbReference type="GO" id="GO:0016798">
    <property type="term" value="F:hydrolase activity, acting on glycosyl bonds"/>
    <property type="evidence" value="ECO:0007669"/>
    <property type="project" value="UniProtKB-KW"/>
</dbReference>
<dbReference type="PANTHER" id="PTHR34987:SF2">
    <property type="entry name" value="B, PUTATIVE (AFU_ORTHOLOGUE AFUA_7G05040)-RELATED"/>
    <property type="match status" value="1"/>
</dbReference>
<dbReference type="AlphaFoldDB" id="A0A319D405"/>